<keyword evidence="3" id="KW-1185">Reference proteome</keyword>
<dbReference type="Pfam" id="PF00903">
    <property type="entry name" value="Glyoxalase"/>
    <property type="match status" value="1"/>
</dbReference>
<organism evidence="2 3">
    <name type="scientific">Cryptosporangium minutisporangium</name>
    <dbReference type="NCBI Taxonomy" id="113569"/>
    <lineage>
        <taxon>Bacteria</taxon>
        <taxon>Bacillati</taxon>
        <taxon>Actinomycetota</taxon>
        <taxon>Actinomycetes</taxon>
        <taxon>Cryptosporangiales</taxon>
        <taxon>Cryptosporangiaceae</taxon>
        <taxon>Cryptosporangium</taxon>
    </lineage>
</organism>
<dbReference type="SUPFAM" id="SSF54593">
    <property type="entry name" value="Glyoxalase/Bleomycin resistance protein/Dihydroxybiphenyl dioxygenase"/>
    <property type="match status" value="1"/>
</dbReference>
<reference evidence="3" key="1">
    <citation type="journal article" date="2019" name="Int. J. Syst. Evol. Microbiol.">
        <title>The Global Catalogue of Microorganisms (GCM) 10K type strain sequencing project: providing services to taxonomists for standard genome sequencing and annotation.</title>
        <authorList>
            <consortium name="The Broad Institute Genomics Platform"/>
            <consortium name="The Broad Institute Genome Sequencing Center for Infectious Disease"/>
            <person name="Wu L."/>
            <person name="Ma J."/>
        </authorList>
    </citation>
    <scope>NUCLEOTIDE SEQUENCE [LARGE SCALE GENOMIC DNA]</scope>
    <source>
        <strain evidence="3">JCM 9458</strain>
    </source>
</reference>
<feature type="domain" description="VOC" evidence="1">
    <location>
        <begin position="8"/>
        <end position="143"/>
    </location>
</feature>
<comment type="caution">
    <text evidence="2">The sequence shown here is derived from an EMBL/GenBank/DDBJ whole genome shotgun (WGS) entry which is preliminary data.</text>
</comment>
<protein>
    <submittedName>
        <fullName evidence="2">VOC family protein</fullName>
    </submittedName>
</protein>
<dbReference type="InterPro" id="IPR029068">
    <property type="entry name" value="Glyas_Bleomycin-R_OHBP_Dase"/>
</dbReference>
<dbReference type="Gene3D" id="3.10.180.10">
    <property type="entry name" value="2,3-Dihydroxybiphenyl 1,2-Dioxygenase, domain 1"/>
    <property type="match status" value="1"/>
</dbReference>
<evidence type="ECO:0000259" key="1">
    <source>
        <dbReference type="PROSITE" id="PS51819"/>
    </source>
</evidence>
<evidence type="ECO:0000313" key="2">
    <source>
        <dbReference type="EMBL" id="GAA3382489.1"/>
    </source>
</evidence>
<dbReference type="EMBL" id="BAAAYN010000003">
    <property type="protein sequence ID" value="GAA3382489.1"/>
    <property type="molecule type" value="Genomic_DNA"/>
</dbReference>
<dbReference type="CDD" id="cd06587">
    <property type="entry name" value="VOC"/>
    <property type="match status" value="1"/>
</dbReference>
<dbReference type="PROSITE" id="PS51819">
    <property type="entry name" value="VOC"/>
    <property type="match status" value="1"/>
</dbReference>
<dbReference type="InterPro" id="IPR037523">
    <property type="entry name" value="VOC_core"/>
</dbReference>
<gene>
    <name evidence="2" type="ORF">GCM10020369_04540</name>
</gene>
<dbReference type="PANTHER" id="PTHR36113">
    <property type="entry name" value="LYASE, PUTATIVE-RELATED-RELATED"/>
    <property type="match status" value="1"/>
</dbReference>
<dbReference type="RefSeq" id="WP_345726242.1">
    <property type="nucleotide sequence ID" value="NZ_BAAAYN010000003.1"/>
</dbReference>
<evidence type="ECO:0000313" key="3">
    <source>
        <dbReference type="Proteomes" id="UP001501676"/>
    </source>
</evidence>
<accession>A0ABP6SPX2</accession>
<proteinExistence type="predicted"/>
<dbReference type="InterPro" id="IPR004360">
    <property type="entry name" value="Glyas_Fos-R_dOase_dom"/>
</dbReference>
<dbReference type="Proteomes" id="UP001501676">
    <property type="component" value="Unassembled WGS sequence"/>
</dbReference>
<sequence length="155" mass="17345">MAELTEPRWTHVALPVTDLERSIEFYTTVTPLVLVTRNVDDNGQGAWLSNKNQVDSPFVLVLAEFKPEIGKNFGIEPGQKATTLAPFAHIGIEMPNREDIDRIADKAREAGALRWEPRDMAAHIGYICAVNDPDGNTIEFSHNQKVFSTIQELWG</sequence>
<dbReference type="InterPro" id="IPR051332">
    <property type="entry name" value="Fosfomycin_Res_Enzymes"/>
</dbReference>
<dbReference type="PANTHER" id="PTHR36113:SF3">
    <property type="entry name" value="SLL5075 PROTEIN"/>
    <property type="match status" value="1"/>
</dbReference>
<name>A0ABP6SPX2_9ACTN</name>